<dbReference type="Gene3D" id="1.25.10.10">
    <property type="entry name" value="Leucine-rich Repeat Variant"/>
    <property type="match status" value="4"/>
</dbReference>
<keyword evidence="4" id="KW-1185">Reference proteome</keyword>
<proteinExistence type="predicted"/>
<sequence length="462" mass="50286">MPNTVQDWIDALEDADDATREEAAKALAEKGDPKTLEPLLNALEDDYWSVRTYVGWALAKIGGEKAIEGLITLFNDNMMEVQAEAVKAMASMGKCVIPQLLTCLKDKRWRIREQAAKTLGELRDPQAVPGLNLVCRDRDGAVKSAAAEALGKIGDPKAIPTLIKLFKDTSKIVRETAGTALMYIGKESVDALLESLKDPHFVVRCHAVRALGGMTTDYQMGRVWVREARVVDALIDMVKDPDRAVREDATIALGNIGDARAVDTLMEAMKDGTVKRHAIASLGMIGDPRAYPPVLDALKGKGIHQEGKPTPGCIISEDLLIKEAAATALGHFRHPKVIPDLVLLLKDLVLRDYAANSLVLIGDAAIEPLVWFLHDPDLSKVQQESERVLAFATTRMTAGGALKKTVLDTLDKLGWKPTEGLSKETREIEYTDTTNVLGEGGEGRFGKSGDFAIPAKPPKIER</sequence>
<dbReference type="PROSITE" id="PS50077">
    <property type="entry name" value="HEAT_REPEAT"/>
    <property type="match status" value="1"/>
</dbReference>
<dbReference type="SUPFAM" id="SSF48371">
    <property type="entry name" value="ARM repeat"/>
    <property type="match status" value="2"/>
</dbReference>
<dbReference type="InterPro" id="IPR011989">
    <property type="entry name" value="ARM-like"/>
</dbReference>
<dbReference type="GO" id="GO:0016491">
    <property type="term" value="F:oxidoreductase activity"/>
    <property type="evidence" value="ECO:0007669"/>
    <property type="project" value="TreeGrafter"/>
</dbReference>
<dbReference type="RefSeq" id="WP_312645177.1">
    <property type="nucleotide sequence ID" value="NZ_CP116967.1"/>
</dbReference>
<protein>
    <submittedName>
        <fullName evidence="3">HEAT repeat domain-containing protein</fullName>
    </submittedName>
</protein>
<dbReference type="InterPro" id="IPR016024">
    <property type="entry name" value="ARM-type_fold"/>
</dbReference>
<dbReference type="SMART" id="SM00185">
    <property type="entry name" value="ARM"/>
    <property type="match status" value="4"/>
</dbReference>
<evidence type="ECO:0000313" key="4">
    <source>
        <dbReference type="Proteomes" id="UP001302719"/>
    </source>
</evidence>
<dbReference type="SMART" id="SM00567">
    <property type="entry name" value="EZ_HEAT"/>
    <property type="match status" value="11"/>
</dbReference>
<accession>A0AA96GJI2</accession>
<dbReference type="InterPro" id="IPR004155">
    <property type="entry name" value="PBS_lyase_HEAT"/>
</dbReference>
<dbReference type="InterPro" id="IPR000225">
    <property type="entry name" value="Armadillo"/>
</dbReference>
<dbReference type="PANTHER" id="PTHR12697:SF5">
    <property type="entry name" value="DEOXYHYPUSINE HYDROXYLASE"/>
    <property type="match status" value="1"/>
</dbReference>
<evidence type="ECO:0000313" key="3">
    <source>
        <dbReference type="EMBL" id="WNM58811.1"/>
    </source>
</evidence>
<dbReference type="Pfam" id="PF03130">
    <property type="entry name" value="HEAT_PBS"/>
    <property type="match status" value="2"/>
</dbReference>
<organism evidence="3 4">
    <name type="scientific">Candidatus Nitrospira allomarina</name>
    <dbReference type="NCBI Taxonomy" id="3020900"/>
    <lineage>
        <taxon>Bacteria</taxon>
        <taxon>Pseudomonadati</taxon>
        <taxon>Nitrospirota</taxon>
        <taxon>Nitrospiria</taxon>
        <taxon>Nitrospirales</taxon>
        <taxon>Nitrospiraceae</taxon>
        <taxon>Nitrospira</taxon>
    </lineage>
</organism>
<dbReference type="AlphaFoldDB" id="A0AA96GJI2"/>
<evidence type="ECO:0000256" key="2">
    <source>
        <dbReference type="SAM" id="MobiDB-lite"/>
    </source>
</evidence>
<comment type="function">
    <text evidence="1">Catalyzes the hydroxylation of the N(6)-(4-aminobutyl)-L-lysine intermediate produced by deoxyhypusine synthase/DHPS on a critical lysine of the eukaryotic translation initiation factor 5A/eIF-5A. This is the second step of the post-translational modification of that lysine into an unusual amino acid residue named hypusine. Hypusination is unique to mature eIF-5A factor and is essential for its function.</text>
</comment>
<dbReference type="EMBL" id="CP116967">
    <property type="protein sequence ID" value="WNM58811.1"/>
    <property type="molecule type" value="Genomic_DNA"/>
</dbReference>
<name>A0AA96GJI2_9BACT</name>
<feature type="region of interest" description="Disordered" evidence="2">
    <location>
        <begin position="438"/>
        <end position="462"/>
    </location>
</feature>
<evidence type="ECO:0000256" key="1">
    <source>
        <dbReference type="ARBA" id="ARBA00045876"/>
    </source>
</evidence>
<dbReference type="KEGG" id="nall:PP769_03310"/>
<dbReference type="Proteomes" id="UP001302719">
    <property type="component" value="Chromosome"/>
</dbReference>
<dbReference type="Pfam" id="PF13646">
    <property type="entry name" value="HEAT_2"/>
    <property type="match status" value="3"/>
</dbReference>
<reference evidence="3 4" key="1">
    <citation type="submission" date="2023-01" db="EMBL/GenBank/DDBJ databases">
        <title>Cultivation and genomic characterization of new, ubiquitous marine nitrite-oxidizing bacteria from the Nitrospirales.</title>
        <authorList>
            <person name="Mueller A.J."/>
            <person name="Daebeler A."/>
            <person name="Herbold C.W."/>
            <person name="Kirkegaard R.H."/>
            <person name="Daims H."/>
        </authorList>
    </citation>
    <scope>NUCLEOTIDE SEQUENCE [LARGE SCALE GENOMIC DNA]</scope>
    <source>
        <strain evidence="3 4">VA</strain>
    </source>
</reference>
<dbReference type="PANTHER" id="PTHR12697">
    <property type="entry name" value="PBS LYASE HEAT-LIKE PROTEIN"/>
    <property type="match status" value="1"/>
</dbReference>
<gene>
    <name evidence="3" type="ORF">PP769_03310</name>
</gene>
<dbReference type="InterPro" id="IPR021133">
    <property type="entry name" value="HEAT_type_2"/>
</dbReference>